<dbReference type="EnsemblPlants" id="Pp3c26_10360V3.1">
    <property type="protein sequence ID" value="PAC:32916915.CDS.1"/>
    <property type="gene ID" value="Pp3c26_10360"/>
</dbReference>
<feature type="region of interest" description="Disordered" evidence="1">
    <location>
        <begin position="1"/>
        <end position="37"/>
    </location>
</feature>
<keyword evidence="4" id="KW-1185">Reference proteome</keyword>
<evidence type="ECO:0000313" key="3">
    <source>
        <dbReference type="EnsemblPlants" id="PAC:32916915.CDS.1"/>
    </source>
</evidence>
<evidence type="ECO:0000313" key="4">
    <source>
        <dbReference type="Proteomes" id="UP000006727"/>
    </source>
</evidence>
<dbReference type="AlphaFoldDB" id="A0A2K1ICG7"/>
<sequence>MCLKSAYSGVHTTMKRRSSHWQGSDVEPPTPGSCPKPLRNLQKAQWGNFSSILALQSWTVASLFPGCLKAQELLYRPKLDFHLLLKLLSGQTAGQLIVFAPLVYF</sequence>
<proteinExistence type="predicted"/>
<dbReference type="InParanoid" id="A0A2K1ICG7"/>
<evidence type="ECO:0000313" key="2">
    <source>
        <dbReference type="EMBL" id="PNR26975.1"/>
    </source>
</evidence>
<protein>
    <submittedName>
        <fullName evidence="2 3">Uncharacterized protein</fullName>
    </submittedName>
</protein>
<dbReference type="Proteomes" id="UP000006727">
    <property type="component" value="Chromosome 26"/>
</dbReference>
<reference evidence="2 4" key="2">
    <citation type="journal article" date="2018" name="Plant J.">
        <title>The Physcomitrella patens chromosome-scale assembly reveals moss genome structure and evolution.</title>
        <authorList>
            <person name="Lang D."/>
            <person name="Ullrich K.K."/>
            <person name="Murat F."/>
            <person name="Fuchs J."/>
            <person name="Jenkins J."/>
            <person name="Haas F.B."/>
            <person name="Piednoel M."/>
            <person name="Gundlach H."/>
            <person name="Van Bel M."/>
            <person name="Meyberg R."/>
            <person name="Vives C."/>
            <person name="Morata J."/>
            <person name="Symeonidi A."/>
            <person name="Hiss M."/>
            <person name="Muchero W."/>
            <person name="Kamisugi Y."/>
            <person name="Saleh O."/>
            <person name="Blanc G."/>
            <person name="Decker E.L."/>
            <person name="van Gessel N."/>
            <person name="Grimwood J."/>
            <person name="Hayes R.D."/>
            <person name="Graham S.W."/>
            <person name="Gunter L.E."/>
            <person name="McDaniel S.F."/>
            <person name="Hoernstein S.N.W."/>
            <person name="Larsson A."/>
            <person name="Li F.W."/>
            <person name="Perroud P.F."/>
            <person name="Phillips J."/>
            <person name="Ranjan P."/>
            <person name="Rokshar D.S."/>
            <person name="Rothfels C.J."/>
            <person name="Schneider L."/>
            <person name="Shu S."/>
            <person name="Stevenson D.W."/>
            <person name="Thummler F."/>
            <person name="Tillich M."/>
            <person name="Villarreal Aguilar J.C."/>
            <person name="Widiez T."/>
            <person name="Wong G.K."/>
            <person name="Wymore A."/>
            <person name="Zhang Y."/>
            <person name="Zimmer A.D."/>
            <person name="Quatrano R.S."/>
            <person name="Mayer K.F.X."/>
            <person name="Goodstein D."/>
            <person name="Casacuberta J.M."/>
            <person name="Vandepoele K."/>
            <person name="Reski R."/>
            <person name="Cuming A.C."/>
            <person name="Tuskan G.A."/>
            <person name="Maumus F."/>
            <person name="Salse J."/>
            <person name="Schmutz J."/>
            <person name="Rensing S.A."/>
        </authorList>
    </citation>
    <scope>NUCLEOTIDE SEQUENCE [LARGE SCALE GENOMIC DNA]</scope>
    <source>
        <strain evidence="3 4">cv. Gransden 2004</strain>
    </source>
</reference>
<reference evidence="3" key="3">
    <citation type="submission" date="2020-12" db="UniProtKB">
        <authorList>
            <consortium name="EnsemblPlants"/>
        </authorList>
    </citation>
    <scope>IDENTIFICATION</scope>
</reference>
<dbReference type="EMBL" id="ABEU02000026">
    <property type="protein sequence ID" value="PNR26975.1"/>
    <property type="molecule type" value="Genomic_DNA"/>
</dbReference>
<evidence type="ECO:0000256" key="1">
    <source>
        <dbReference type="SAM" id="MobiDB-lite"/>
    </source>
</evidence>
<accession>A0A2K1ICG7</accession>
<reference evidence="2 4" key="1">
    <citation type="journal article" date="2008" name="Science">
        <title>The Physcomitrella genome reveals evolutionary insights into the conquest of land by plants.</title>
        <authorList>
            <person name="Rensing S."/>
            <person name="Lang D."/>
            <person name="Zimmer A."/>
            <person name="Terry A."/>
            <person name="Salamov A."/>
            <person name="Shapiro H."/>
            <person name="Nishiyama T."/>
            <person name="Perroud P.-F."/>
            <person name="Lindquist E."/>
            <person name="Kamisugi Y."/>
            <person name="Tanahashi T."/>
            <person name="Sakakibara K."/>
            <person name="Fujita T."/>
            <person name="Oishi K."/>
            <person name="Shin-I T."/>
            <person name="Kuroki Y."/>
            <person name="Toyoda A."/>
            <person name="Suzuki Y."/>
            <person name="Hashimoto A."/>
            <person name="Yamaguchi K."/>
            <person name="Sugano A."/>
            <person name="Kohara Y."/>
            <person name="Fujiyama A."/>
            <person name="Anterola A."/>
            <person name="Aoki S."/>
            <person name="Ashton N."/>
            <person name="Barbazuk W.B."/>
            <person name="Barker E."/>
            <person name="Bennetzen J."/>
            <person name="Bezanilla M."/>
            <person name="Blankenship R."/>
            <person name="Cho S.H."/>
            <person name="Dutcher S."/>
            <person name="Estelle M."/>
            <person name="Fawcett J.A."/>
            <person name="Gundlach H."/>
            <person name="Hanada K."/>
            <person name="Heyl A."/>
            <person name="Hicks K.A."/>
            <person name="Hugh J."/>
            <person name="Lohr M."/>
            <person name="Mayer K."/>
            <person name="Melkozernov A."/>
            <person name="Murata T."/>
            <person name="Nelson D."/>
            <person name="Pils B."/>
            <person name="Prigge M."/>
            <person name="Reiss B."/>
            <person name="Renner T."/>
            <person name="Rombauts S."/>
            <person name="Rushton P."/>
            <person name="Sanderfoot A."/>
            <person name="Schween G."/>
            <person name="Shiu S.-H."/>
            <person name="Stueber K."/>
            <person name="Theodoulou F.L."/>
            <person name="Tu H."/>
            <person name="Van de Peer Y."/>
            <person name="Verrier P.J."/>
            <person name="Waters E."/>
            <person name="Wood A."/>
            <person name="Yang L."/>
            <person name="Cove D."/>
            <person name="Cuming A."/>
            <person name="Hasebe M."/>
            <person name="Lucas S."/>
            <person name="Mishler D.B."/>
            <person name="Reski R."/>
            <person name="Grigoriev I."/>
            <person name="Quatrano R.S."/>
            <person name="Boore J.L."/>
        </authorList>
    </citation>
    <scope>NUCLEOTIDE SEQUENCE [LARGE SCALE GENOMIC DNA]</scope>
    <source>
        <strain evidence="3 4">cv. Gransden 2004</strain>
    </source>
</reference>
<organism evidence="2">
    <name type="scientific">Physcomitrium patens</name>
    <name type="common">Spreading-leaved earth moss</name>
    <name type="synonym">Physcomitrella patens</name>
    <dbReference type="NCBI Taxonomy" id="3218"/>
    <lineage>
        <taxon>Eukaryota</taxon>
        <taxon>Viridiplantae</taxon>
        <taxon>Streptophyta</taxon>
        <taxon>Embryophyta</taxon>
        <taxon>Bryophyta</taxon>
        <taxon>Bryophytina</taxon>
        <taxon>Bryopsida</taxon>
        <taxon>Funariidae</taxon>
        <taxon>Funariales</taxon>
        <taxon>Funariaceae</taxon>
        <taxon>Physcomitrium</taxon>
    </lineage>
</organism>
<dbReference type="Gramene" id="Pp3c26_10360V3.1">
    <property type="protein sequence ID" value="PAC:32916915.CDS.1"/>
    <property type="gene ID" value="Pp3c26_10360"/>
</dbReference>
<gene>
    <name evidence="2" type="ORF">PHYPA_030456</name>
</gene>
<name>A0A2K1ICG7_PHYPA</name>